<sequence>MEECTQMFSITVCRPSLAWLPHDGCYDGATLCSAAAKDVHKDAARSPLAWKTYIRNQSDCSKISDAEQIRVHSFCSCLHLSVHQGATGIGCLALSWDLNRQPSSYEPNSFPLGHMAAL</sequence>
<comment type="caution">
    <text evidence="1">The sequence shown here is derived from an EMBL/GenBank/DDBJ whole genome shotgun (WGS) entry which is preliminary data.</text>
</comment>
<dbReference type="AlphaFoldDB" id="A0AAV6QY72"/>
<reference evidence="1 2" key="1">
    <citation type="journal article" date="2021" name="Sci. Rep.">
        <title>Chromosome anchoring in Senegalese sole (Solea senegalensis) reveals sex-associated markers and genome rearrangements in flatfish.</title>
        <authorList>
            <person name="Guerrero-Cozar I."/>
            <person name="Gomez-Garrido J."/>
            <person name="Berbel C."/>
            <person name="Martinez-Blanch J.F."/>
            <person name="Alioto T."/>
            <person name="Claros M.G."/>
            <person name="Gagnaire P.A."/>
            <person name="Manchado M."/>
        </authorList>
    </citation>
    <scope>NUCLEOTIDE SEQUENCE [LARGE SCALE GENOMIC DNA]</scope>
    <source>
        <strain evidence="1">Sse05_10M</strain>
    </source>
</reference>
<keyword evidence="2" id="KW-1185">Reference proteome</keyword>
<evidence type="ECO:0000313" key="1">
    <source>
        <dbReference type="EMBL" id="KAG7498269.1"/>
    </source>
</evidence>
<organism evidence="1 2">
    <name type="scientific">Solea senegalensis</name>
    <name type="common">Senegalese sole</name>
    <dbReference type="NCBI Taxonomy" id="28829"/>
    <lineage>
        <taxon>Eukaryota</taxon>
        <taxon>Metazoa</taxon>
        <taxon>Chordata</taxon>
        <taxon>Craniata</taxon>
        <taxon>Vertebrata</taxon>
        <taxon>Euteleostomi</taxon>
        <taxon>Actinopterygii</taxon>
        <taxon>Neopterygii</taxon>
        <taxon>Teleostei</taxon>
        <taxon>Neoteleostei</taxon>
        <taxon>Acanthomorphata</taxon>
        <taxon>Carangaria</taxon>
        <taxon>Pleuronectiformes</taxon>
        <taxon>Pleuronectoidei</taxon>
        <taxon>Soleidae</taxon>
        <taxon>Solea</taxon>
    </lineage>
</organism>
<gene>
    <name evidence="1" type="ORF">JOB18_004432</name>
</gene>
<name>A0AAV6QY72_SOLSE</name>
<evidence type="ECO:0000313" key="2">
    <source>
        <dbReference type="Proteomes" id="UP000693946"/>
    </source>
</evidence>
<accession>A0AAV6QY72</accession>
<protein>
    <submittedName>
        <fullName evidence="1">Uncharacterized protein</fullName>
    </submittedName>
</protein>
<dbReference type="Proteomes" id="UP000693946">
    <property type="component" value="Linkage Group LG21"/>
</dbReference>
<proteinExistence type="predicted"/>
<dbReference type="EMBL" id="JAGKHQ010000014">
    <property type="protein sequence ID" value="KAG7498269.1"/>
    <property type="molecule type" value="Genomic_DNA"/>
</dbReference>